<dbReference type="InterPro" id="IPR038889">
    <property type="entry name" value="Shugoshin1/2"/>
</dbReference>
<evidence type="ECO:0000256" key="9">
    <source>
        <dbReference type="SAM" id="Coils"/>
    </source>
</evidence>
<dbReference type="AlphaFoldDB" id="A0A6A5EZE3"/>
<evidence type="ECO:0000256" key="3">
    <source>
        <dbReference type="ARBA" id="ARBA00022454"/>
    </source>
</evidence>
<keyword evidence="8" id="KW-0137">Centromere</keyword>
<evidence type="ECO:0000256" key="1">
    <source>
        <dbReference type="ARBA" id="ARBA00004584"/>
    </source>
</evidence>
<feature type="compositionally biased region" description="Basic residues" evidence="10">
    <location>
        <begin position="212"/>
        <end position="225"/>
    </location>
</feature>
<dbReference type="GO" id="GO:0000775">
    <property type="term" value="C:chromosome, centromeric region"/>
    <property type="evidence" value="ECO:0007669"/>
    <property type="project" value="UniProtKB-SubCell"/>
</dbReference>
<dbReference type="Pfam" id="PF07557">
    <property type="entry name" value="Shugoshin_C"/>
    <property type="match status" value="1"/>
</dbReference>
<dbReference type="PANTHER" id="PTHR21577">
    <property type="entry name" value="SHUGOSHIN"/>
    <property type="match status" value="1"/>
</dbReference>
<evidence type="ECO:0000256" key="6">
    <source>
        <dbReference type="ARBA" id="ARBA00023054"/>
    </source>
</evidence>
<evidence type="ECO:0000259" key="11">
    <source>
        <dbReference type="Pfam" id="PF07557"/>
    </source>
</evidence>
<protein>
    <recommendedName>
        <fullName evidence="11">Shugoshin C-terminal domain-containing protein</fullName>
    </recommendedName>
</protein>
<keyword evidence="5" id="KW-0159">Chromosome partition</keyword>
<feature type="coiled-coil region" evidence="9">
    <location>
        <begin position="103"/>
        <end position="151"/>
    </location>
</feature>
<comment type="subcellular location">
    <subcellularLocation>
        <location evidence="1">Chromosome</location>
        <location evidence="1">Centromere</location>
    </subcellularLocation>
</comment>
<dbReference type="InterPro" id="IPR011515">
    <property type="entry name" value="Shugoshin_C"/>
</dbReference>
<comment type="caution">
    <text evidence="12">The sequence shown here is derived from an EMBL/GenBank/DDBJ whole genome shotgun (WGS) entry which is preliminary data.</text>
</comment>
<evidence type="ECO:0000313" key="13">
    <source>
        <dbReference type="Proteomes" id="UP000465112"/>
    </source>
</evidence>
<accession>A0A6A5EZE3</accession>
<name>A0A6A5EZE3_PERFL</name>
<keyword evidence="3" id="KW-0158">Chromosome</keyword>
<dbReference type="GO" id="GO:0005634">
    <property type="term" value="C:nucleus"/>
    <property type="evidence" value="ECO:0007669"/>
    <property type="project" value="InterPro"/>
</dbReference>
<gene>
    <name evidence="12" type="ORF">PFLUV_G00155580</name>
</gene>
<feature type="region of interest" description="Disordered" evidence="10">
    <location>
        <begin position="157"/>
        <end position="368"/>
    </location>
</feature>
<proteinExistence type="inferred from homology"/>
<feature type="region of interest" description="Disordered" evidence="10">
    <location>
        <begin position="380"/>
        <end position="446"/>
    </location>
</feature>
<feature type="domain" description="Shugoshin C-terminal" evidence="11">
    <location>
        <begin position="619"/>
        <end position="640"/>
    </location>
</feature>
<keyword evidence="7" id="KW-0131">Cell cycle</keyword>
<evidence type="ECO:0000313" key="12">
    <source>
        <dbReference type="EMBL" id="KAF1381593.1"/>
    </source>
</evidence>
<reference evidence="12 13" key="1">
    <citation type="submission" date="2019-06" db="EMBL/GenBank/DDBJ databases">
        <title>A chromosome-scale genome assembly of the European perch, Perca fluviatilis.</title>
        <authorList>
            <person name="Roques C."/>
            <person name="Zahm M."/>
            <person name="Cabau C."/>
            <person name="Klopp C."/>
            <person name="Bouchez O."/>
            <person name="Donnadieu C."/>
            <person name="Kuhl H."/>
            <person name="Gislard M."/>
            <person name="Guendouz S."/>
            <person name="Journot L."/>
            <person name="Haffray P."/>
            <person name="Bestin A."/>
            <person name="Morvezen R."/>
            <person name="Feron R."/>
            <person name="Wen M."/>
            <person name="Jouanno E."/>
            <person name="Herpin A."/>
            <person name="Schartl M."/>
            <person name="Postlethwait J."/>
            <person name="Schaerlinger B."/>
            <person name="Chardard D."/>
            <person name="Lecocq T."/>
            <person name="Poncet C."/>
            <person name="Jaffrelo L."/>
            <person name="Lampietro C."/>
            <person name="Guiguen Y."/>
        </authorList>
    </citation>
    <scope>NUCLEOTIDE SEQUENCE [LARGE SCALE GENOMIC DNA]</scope>
    <source>
        <tissue evidence="12">Blood</tissue>
    </source>
</reference>
<feature type="compositionally biased region" description="Basic and acidic residues" evidence="10">
    <location>
        <begin position="304"/>
        <end position="344"/>
    </location>
</feature>
<keyword evidence="4" id="KW-0132">Cell division</keyword>
<dbReference type="Gene3D" id="1.20.5.730">
    <property type="entry name" value="Single helix bin"/>
    <property type="match status" value="1"/>
</dbReference>
<evidence type="ECO:0000256" key="4">
    <source>
        <dbReference type="ARBA" id="ARBA00022618"/>
    </source>
</evidence>
<feature type="compositionally biased region" description="Polar residues" evidence="10">
    <location>
        <begin position="350"/>
        <end position="364"/>
    </location>
</feature>
<feature type="compositionally biased region" description="Basic and acidic residues" evidence="10">
    <location>
        <begin position="226"/>
        <end position="235"/>
    </location>
</feature>
<dbReference type="GO" id="GO:0051301">
    <property type="term" value="P:cell division"/>
    <property type="evidence" value="ECO:0007669"/>
    <property type="project" value="UniProtKB-KW"/>
</dbReference>
<dbReference type="GO" id="GO:0045132">
    <property type="term" value="P:meiotic chromosome segregation"/>
    <property type="evidence" value="ECO:0007669"/>
    <property type="project" value="InterPro"/>
</dbReference>
<keyword evidence="6 9" id="KW-0175">Coiled coil</keyword>
<dbReference type="EMBL" id="VHII01000013">
    <property type="protein sequence ID" value="KAF1381593.1"/>
    <property type="molecule type" value="Genomic_DNA"/>
</dbReference>
<dbReference type="PANTHER" id="PTHR21577:SF3">
    <property type="entry name" value="SHUGOSHIN 1-RELATED"/>
    <property type="match status" value="1"/>
</dbReference>
<evidence type="ECO:0000256" key="7">
    <source>
        <dbReference type="ARBA" id="ARBA00023306"/>
    </source>
</evidence>
<evidence type="ECO:0000256" key="5">
    <source>
        <dbReference type="ARBA" id="ARBA00022829"/>
    </source>
</evidence>
<feature type="region of interest" description="Disordered" evidence="10">
    <location>
        <begin position="54"/>
        <end position="82"/>
    </location>
</feature>
<organism evidence="12 13">
    <name type="scientific">Perca fluviatilis</name>
    <name type="common">European perch</name>
    <dbReference type="NCBI Taxonomy" id="8168"/>
    <lineage>
        <taxon>Eukaryota</taxon>
        <taxon>Metazoa</taxon>
        <taxon>Chordata</taxon>
        <taxon>Craniata</taxon>
        <taxon>Vertebrata</taxon>
        <taxon>Euteleostomi</taxon>
        <taxon>Actinopterygii</taxon>
        <taxon>Neopterygii</taxon>
        <taxon>Teleostei</taxon>
        <taxon>Neoteleostei</taxon>
        <taxon>Acanthomorphata</taxon>
        <taxon>Eupercaria</taxon>
        <taxon>Perciformes</taxon>
        <taxon>Percoidei</taxon>
        <taxon>Percidae</taxon>
        <taxon>Percinae</taxon>
        <taxon>Perca</taxon>
    </lineage>
</organism>
<evidence type="ECO:0000256" key="10">
    <source>
        <dbReference type="SAM" id="MobiDB-lite"/>
    </source>
</evidence>
<keyword evidence="13" id="KW-1185">Reference proteome</keyword>
<comment type="similarity">
    <text evidence="2">Belongs to the shugoshin family.</text>
</comment>
<evidence type="ECO:0000256" key="2">
    <source>
        <dbReference type="ARBA" id="ARBA00010845"/>
    </source>
</evidence>
<sequence length="688" mass="76873">MDVTLTAVPCTLPTILYPPNSLPIYTSKSRAMVKERAQKKSFQQSLEDIKERMKEKRNKRLASASAPSRGRSRMINKSSVANSSHQTILKGVQLNNKVLAVALQAEKEKVRQSNAVILQLKREQQALFLHLLLLKRKLKEQEALAVSASENKPANILVEPKPSVDSARRKRTSQDLDKPIVCKPSPNCADPQPSEKNAQPGRQIALPSTVGVRRRHADRRSRRRSERVQEKRSLSEGDQIAGLGTLIASPIRSDSENVNQPQQGAEPDLAEEFQHSTPEPVPPKNNNNNQQRPSRKKAQQQPRTKPEPAARKAERGRKPDRAPLKKPWENPKPRARSKSRDRSATRAKTAPSSQGNKLNTSLGFNDTFDFDCEGAVHVTPFRAKAEDNQPSTPIRKETPQTRASPVISKENESSSSSPSSESEDSLYVPQKGRRRPTSPDKTKVVTTRRGRLPKVIKLKENIPPEQEISSKLLVFRDEESSLMAVEPEKEEAYHSPDTSFSNSPDPAAMLRQENHHEPHRGVIEKNCLLPVSPLVEVEMMRIDSVLSNLDSSGQAPPLLPQQTTQRVKTCKKRRLGVRTAGRGLSLCDVTNLSPAACRKFSCGGLRPSDARCSTPAPARKRRCTMAVDYTEPTLNAKLRRGDKFTDLQFLRSPIFKQKSGRRSVQKSRNSISSQPPFEKYNESFVGCR</sequence>
<evidence type="ECO:0000256" key="8">
    <source>
        <dbReference type="ARBA" id="ARBA00023328"/>
    </source>
</evidence>
<dbReference type="Proteomes" id="UP000465112">
    <property type="component" value="Chromosome 13"/>
</dbReference>